<evidence type="ECO:0000313" key="4">
    <source>
        <dbReference type="Proteomes" id="UP001597183"/>
    </source>
</evidence>
<feature type="region of interest" description="Disordered" evidence="1">
    <location>
        <begin position="85"/>
        <end position="105"/>
    </location>
</feature>
<gene>
    <name evidence="3" type="ORF">ACFQ5G_01815</name>
</gene>
<name>A0ABW4A0Y5_9ACTN</name>
<reference evidence="4" key="1">
    <citation type="journal article" date="2019" name="Int. J. Syst. Evol. Microbiol.">
        <title>The Global Catalogue of Microorganisms (GCM) 10K type strain sequencing project: providing services to taxonomists for standard genome sequencing and annotation.</title>
        <authorList>
            <consortium name="The Broad Institute Genomics Platform"/>
            <consortium name="The Broad Institute Genome Sequencing Center for Infectious Disease"/>
            <person name="Wu L."/>
            <person name="Ma J."/>
        </authorList>
    </citation>
    <scope>NUCLEOTIDE SEQUENCE [LARGE SCALE GENOMIC DNA]</scope>
    <source>
        <strain evidence="4">CCM 7526</strain>
    </source>
</reference>
<proteinExistence type="predicted"/>
<dbReference type="Pfam" id="PF03551">
    <property type="entry name" value="PadR"/>
    <property type="match status" value="1"/>
</dbReference>
<dbReference type="InterPro" id="IPR036390">
    <property type="entry name" value="WH_DNA-bd_sf"/>
</dbReference>
<sequence length="105" mass="11727">MARRPDTHPRTLAVFDLLAADPDQWWYGYDIARRTGLSSGTLYPLLARLSDRSYLQAQWETDPPPGRPRRHLYRLTATGVQHAAELARPTPSPGPARIRPVLGGA</sequence>
<dbReference type="SUPFAM" id="SSF46785">
    <property type="entry name" value="Winged helix' DNA-binding domain"/>
    <property type="match status" value="1"/>
</dbReference>
<evidence type="ECO:0000259" key="2">
    <source>
        <dbReference type="Pfam" id="PF03551"/>
    </source>
</evidence>
<evidence type="ECO:0000256" key="1">
    <source>
        <dbReference type="SAM" id="MobiDB-lite"/>
    </source>
</evidence>
<organism evidence="3 4">
    <name type="scientific">Actinoplanes sichuanensis</name>
    <dbReference type="NCBI Taxonomy" id="512349"/>
    <lineage>
        <taxon>Bacteria</taxon>
        <taxon>Bacillati</taxon>
        <taxon>Actinomycetota</taxon>
        <taxon>Actinomycetes</taxon>
        <taxon>Micromonosporales</taxon>
        <taxon>Micromonosporaceae</taxon>
        <taxon>Actinoplanes</taxon>
    </lineage>
</organism>
<accession>A0ABW4A0Y5</accession>
<dbReference type="RefSeq" id="WP_317794010.1">
    <property type="nucleotide sequence ID" value="NZ_AP028461.1"/>
</dbReference>
<dbReference type="Proteomes" id="UP001597183">
    <property type="component" value="Unassembled WGS sequence"/>
</dbReference>
<feature type="domain" description="Transcription regulator PadR N-terminal" evidence="2">
    <location>
        <begin position="36"/>
        <end position="83"/>
    </location>
</feature>
<dbReference type="EMBL" id="JBHTMK010000004">
    <property type="protein sequence ID" value="MFD1364073.1"/>
    <property type="molecule type" value="Genomic_DNA"/>
</dbReference>
<evidence type="ECO:0000313" key="3">
    <source>
        <dbReference type="EMBL" id="MFD1364073.1"/>
    </source>
</evidence>
<protein>
    <submittedName>
        <fullName evidence="3">PadR family transcriptional regulator</fullName>
    </submittedName>
</protein>
<dbReference type="InterPro" id="IPR005149">
    <property type="entry name" value="Tscrpt_reg_PadR_N"/>
</dbReference>
<keyword evidence="4" id="KW-1185">Reference proteome</keyword>
<comment type="caution">
    <text evidence="3">The sequence shown here is derived from an EMBL/GenBank/DDBJ whole genome shotgun (WGS) entry which is preliminary data.</text>
</comment>
<dbReference type="Gene3D" id="1.10.10.10">
    <property type="entry name" value="Winged helix-like DNA-binding domain superfamily/Winged helix DNA-binding domain"/>
    <property type="match status" value="1"/>
</dbReference>
<dbReference type="InterPro" id="IPR036388">
    <property type="entry name" value="WH-like_DNA-bd_sf"/>
</dbReference>